<accession>A0AB39NBQ0</accession>
<evidence type="ECO:0000256" key="2">
    <source>
        <dbReference type="ARBA" id="ARBA00005297"/>
    </source>
</evidence>
<dbReference type="NCBIfam" id="TIGR00543">
    <property type="entry name" value="isochor_syn"/>
    <property type="match status" value="1"/>
</dbReference>
<dbReference type="PANTHER" id="PTHR42839:SF2">
    <property type="entry name" value="ISOCHORISMATE SYNTHASE ENTC"/>
    <property type="match status" value="1"/>
</dbReference>
<proteinExistence type="inferred from homology"/>
<evidence type="ECO:0000256" key="4">
    <source>
        <dbReference type="ARBA" id="ARBA00023235"/>
    </source>
</evidence>
<dbReference type="Pfam" id="PF00425">
    <property type="entry name" value="Chorismate_bind"/>
    <property type="match status" value="1"/>
</dbReference>
<evidence type="ECO:0000256" key="5">
    <source>
        <dbReference type="ARBA" id="ARBA00041564"/>
    </source>
</evidence>
<gene>
    <name evidence="8" type="ORF">AB5J55_43780</name>
</gene>
<dbReference type="Gene3D" id="3.60.120.10">
    <property type="entry name" value="Anthranilate synthase"/>
    <property type="match status" value="1"/>
</dbReference>
<dbReference type="InterPro" id="IPR015890">
    <property type="entry name" value="Chorismate_C"/>
</dbReference>
<dbReference type="GO" id="GO:0008909">
    <property type="term" value="F:isochorismate synthase activity"/>
    <property type="evidence" value="ECO:0007669"/>
    <property type="project" value="UniProtKB-EC"/>
</dbReference>
<dbReference type="InterPro" id="IPR005801">
    <property type="entry name" value="ADC_synthase"/>
</dbReference>
<dbReference type="PANTHER" id="PTHR42839">
    <property type="entry name" value="ISOCHORISMATE SYNTHASE ENTC"/>
    <property type="match status" value="1"/>
</dbReference>
<protein>
    <recommendedName>
        <fullName evidence="3">isochorismate synthase</fullName>
        <ecNumber evidence="3">5.4.4.2</ecNumber>
    </recommendedName>
    <alternativeName>
        <fullName evidence="5">Isochorismate mutase</fullName>
    </alternativeName>
</protein>
<feature type="region of interest" description="Disordered" evidence="6">
    <location>
        <begin position="168"/>
        <end position="189"/>
    </location>
</feature>
<evidence type="ECO:0000256" key="6">
    <source>
        <dbReference type="SAM" id="MobiDB-lite"/>
    </source>
</evidence>
<sequence>MMKPDRPSAARILACLDLSLEHLLKTAHRRAQRIRRPVLTSASVVLEDEGTLQHLLPLTRHMPQWTSFASEAQRIVTWGAAARIRDNADLFSVKASWSELVANAVRDELTEQISGPILIFGRSFAEEHNSQGLWRLFGRSRAIVPWISIREHNNRLVATASVVVGQNDAPLDAGRGQTEPSSQAPPPPVDAETAFLAAAEKAIARLRLGEAEKVVLARSVRVETGATDPLAILGRLDVRYPQTCRFAISLSGTTFLGATPELLCSVQGRTARTMALAGSIPAGAGDAAALSDPKLRREHSIVAEHIEQALRPRSDTITMDPEPAVVSLSNIRHLRTDFRATLTHPASVLDVAQWLHPTPAIGGCPTPEAYSLIRELEGFDRGWYTGPVGWTDAAGDGDCWVTLRCALLTESAAYLFAGAGIVRDSDPTMELAETNWKLAAMLEALGLLPPEAERQTASQFKNMFS</sequence>
<evidence type="ECO:0000259" key="7">
    <source>
        <dbReference type="Pfam" id="PF00425"/>
    </source>
</evidence>
<evidence type="ECO:0000256" key="1">
    <source>
        <dbReference type="ARBA" id="ARBA00000799"/>
    </source>
</evidence>
<reference evidence="8" key="1">
    <citation type="submission" date="2024-07" db="EMBL/GenBank/DDBJ databases">
        <authorList>
            <person name="Yu S.T."/>
        </authorList>
    </citation>
    <scope>NUCLEOTIDE SEQUENCE</scope>
    <source>
        <strain evidence="8">R11</strain>
    </source>
</reference>
<dbReference type="SUPFAM" id="SSF56322">
    <property type="entry name" value="ADC synthase"/>
    <property type="match status" value="1"/>
</dbReference>
<comment type="similarity">
    <text evidence="2">Belongs to the isochorismate synthase family.</text>
</comment>
<organism evidence="8">
    <name type="scientific">Streptomyces sp. R11</name>
    <dbReference type="NCBI Taxonomy" id="3238625"/>
    <lineage>
        <taxon>Bacteria</taxon>
        <taxon>Bacillati</taxon>
        <taxon>Actinomycetota</taxon>
        <taxon>Actinomycetes</taxon>
        <taxon>Kitasatosporales</taxon>
        <taxon>Streptomycetaceae</taxon>
        <taxon>Streptomyces</taxon>
    </lineage>
</organism>
<comment type="catalytic activity">
    <reaction evidence="1">
        <text>chorismate = isochorismate</text>
        <dbReference type="Rhea" id="RHEA:18985"/>
        <dbReference type="ChEBI" id="CHEBI:29748"/>
        <dbReference type="ChEBI" id="CHEBI:29780"/>
        <dbReference type="EC" id="5.4.4.2"/>
    </reaction>
</comment>
<dbReference type="InterPro" id="IPR004561">
    <property type="entry name" value="IsoChor_synthase"/>
</dbReference>
<feature type="domain" description="Chorismate-utilising enzyme C-terminal" evidence="7">
    <location>
        <begin position="193"/>
        <end position="437"/>
    </location>
</feature>
<dbReference type="EC" id="5.4.4.2" evidence="3"/>
<name>A0AB39NBQ0_9ACTN</name>
<dbReference type="EMBL" id="CP163432">
    <property type="protein sequence ID" value="XDQ16005.1"/>
    <property type="molecule type" value="Genomic_DNA"/>
</dbReference>
<keyword evidence="4" id="KW-0413">Isomerase</keyword>
<dbReference type="RefSeq" id="WP_369275929.1">
    <property type="nucleotide sequence ID" value="NZ_CP163432.1"/>
</dbReference>
<evidence type="ECO:0000313" key="8">
    <source>
        <dbReference type="EMBL" id="XDQ16005.1"/>
    </source>
</evidence>
<evidence type="ECO:0000256" key="3">
    <source>
        <dbReference type="ARBA" id="ARBA00012824"/>
    </source>
</evidence>
<dbReference type="AlphaFoldDB" id="A0AB39NBQ0"/>